<gene>
    <name evidence="12" type="ORF">GSMUA_241260.1</name>
</gene>
<keyword evidence="10" id="KW-0325">Glycoprotein</keyword>
<dbReference type="Pfam" id="PF00560">
    <property type="entry name" value="LRR_1"/>
    <property type="match status" value="4"/>
</dbReference>
<dbReference type="FunFam" id="3.80.10.10:FF:000095">
    <property type="entry name" value="LRR receptor-like serine/threonine-protein kinase GSO1"/>
    <property type="match status" value="1"/>
</dbReference>
<keyword evidence="4" id="KW-0433">Leucine-rich repeat</keyword>
<accession>A0A8D7F0M0</accession>
<dbReference type="InterPro" id="IPR013210">
    <property type="entry name" value="LRR_N_plant-typ"/>
</dbReference>
<dbReference type="PANTHER" id="PTHR48063">
    <property type="entry name" value="LRR RECEPTOR-LIKE KINASE"/>
    <property type="match status" value="1"/>
</dbReference>
<proteinExistence type="inferred from homology"/>
<feature type="domain" description="Leucine-rich repeat-containing N-terminal plant-type" evidence="11">
    <location>
        <begin position="3"/>
        <end position="25"/>
    </location>
</feature>
<sequence length="736" mass="81908">MYDSGKRFSSWIGEDCCSWRGVACDDNTSHVIKLDLHYLHTHNFYTYDLDDEDDMCFMLEGMGASKVNPALRDLKHLKYLDLSMNNFSGAHVPYMIASLVHLEYLNLSNAGFGGLIPPQLGNLSNLHFLDLGGCGFTNLQADDLDWLSRIPSLKYVDMSFVNLSKATNWLHQVNWILSLKVLRLGWANLPCVPSPLPPFNLSSIVKLDLSGYSNLNTTILRWISHASSLVYLNLFYCSGVDIDSLQVTLGALTNLKDLDLQYNGIKGEIFGIIMNVSRSLKHLDLSWNLLSGDITQILWSLGPLDLRYLNLRSNHITGEIPRAMGNLTNLKYLDLSNNNITGSIPIAFGDLINLESLFLFGNQISGQIPETIGNLQNMQSLYLIDNFITGQMPETINRLYNLQILDVSYNHLTRLVPGTLNELCNLSFIDLSHNHISGELTDLIDSLLRCEQRAALYLSISGNNLSGIVPLSMGQLSALQVLDLSSNLLEGNITEAHFSKLTNLGHFDLSYNSLNVILPNDWFPPFNAYSIFMSSCQLRTKFPAWIQTQTNLGDLSLSGVGLLGNLPTWFSDFSKGLRSLNLSSNNLNGPLHSAPMIIMDLSNNSFVGPIPMSFTNASSLQVLSLSHNNINGSFPFFFCNLKYLEVLDLSNNNLSGKIPKCYKSFPTSLQSLHLNHNNLSGRFPSFLKHCEQLVTLDLGENNFHLNLSHNNLSGRIPTAGGQMSTFIDDPSIYDGN</sequence>
<dbReference type="Gene3D" id="3.80.10.10">
    <property type="entry name" value="Ribonuclease Inhibitor"/>
    <property type="match status" value="5"/>
</dbReference>
<evidence type="ECO:0000256" key="6">
    <source>
        <dbReference type="ARBA" id="ARBA00022729"/>
    </source>
</evidence>
<evidence type="ECO:0000256" key="4">
    <source>
        <dbReference type="ARBA" id="ARBA00022614"/>
    </source>
</evidence>
<dbReference type="AlphaFoldDB" id="A0A8D7F0M0"/>
<evidence type="ECO:0000256" key="8">
    <source>
        <dbReference type="ARBA" id="ARBA00022989"/>
    </source>
</evidence>
<keyword evidence="7" id="KW-0677">Repeat</keyword>
<keyword evidence="3" id="KW-1003">Cell membrane</keyword>
<dbReference type="EMBL" id="HG996474">
    <property type="protein sequence ID" value="CAG1836157.1"/>
    <property type="molecule type" value="Genomic_DNA"/>
</dbReference>
<evidence type="ECO:0000256" key="9">
    <source>
        <dbReference type="ARBA" id="ARBA00023136"/>
    </source>
</evidence>
<comment type="subcellular location">
    <subcellularLocation>
        <location evidence="1">Cell membrane</location>
        <topology evidence="1">Single-pass type I membrane protein</topology>
    </subcellularLocation>
</comment>
<dbReference type="InterPro" id="IPR046956">
    <property type="entry name" value="RLP23-like"/>
</dbReference>
<evidence type="ECO:0000256" key="10">
    <source>
        <dbReference type="ARBA" id="ARBA00023180"/>
    </source>
</evidence>
<reference evidence="12" key="1">
    <citation type="submission" date="2021-03" db="EMBL/GenBank/DDBJ databases">
        <authorList>
            <consortium name="Genoscope - CEA"/>
            <person name="William W."/>
        </authorList>
    </citation>
    <scope>NUCLEOTIDE SEQUENCE</scope>
    <source>
        <strain evidence="12">Doubled-haploid Pahang</strain>
    </source>
</reference>
<dbReference type="Pfam" id="PF08263">
    <property type="entry name" value="LRRNT_2"/>
    <property type="match status" value="1"/>
</dbReference>
<dbReference type="PROSITE" id="PS51450">
    <property type="entry name" value="LRR"/>
    <property type="match status" value="2"/>
</dbReference>
<name>A0A8D7F0M0_MUSAM</name>
<dbReference type="SUPFAM" id="SSF52047">
    <property type="entry name" value="RNI-like"/>
    <property type="match status" value="3"/>
</dbReference>
<evidence type="ECO:0000256" key="3">
    <source>
        <dbReference type="ARBA" id="ARBA00022475"/>
    </source>
</evidence>
<keyword evidence="9" id="KW-0472">Membrane</keyword>
<evidence type="ECO:0000256" key="7">
    <source>
        <dbReference type="ARBA" id="ARBA00022737"/>
    </source>
</evidence>
<dbReference type="GO" id="GO:0005886">
    <property type="term" value="C:plasma membrane"/>
    <property type="evidence" value="ECO:0007669"/>
    <property type="project" value="UniProtKB-SubCell"/>
</dbReference>
<dbReference type="InterPro" id="IPR032675">
    <property type="entry name" value="LRR_dom_sf"/>
</dbReference>
<dbReference type="Pfam" id="PF13516">
    <property type="entry name" value="LRR_6"/>
    <property type="match status" value="2"/>
</dbReference>
<keyword evidence="8" id="KW-1133">Transmembrane helix</keyword>
<evidence type="ECO:0000313" key="12">
    <source>
        <dbReference type="EMBL" id="CAG1836157.1"/>
    </source>
</evidence>
<evidence type="ECO:0000256" key="2">
    <source>
        <dbReference type="ARBA" id="ARBA00009592"/>
    </source>
</evidence>
<dbReference type="PRINTS" id="PR00019">
    <property type="entry name" value="LEURICHRPT"/>
</dbReference>
<evidence type="ECO:0000256" key="5">
    <source>
        <dbReference type="ARBA" id="ARBA00022692"/>
    </source>
</evidence>
<dbReference type="SMART" id="SM00365">
    <property type="entry name" value="LRR_SD22"/>
    <property type="match status" value="6"/>
</dbReference>
<dbReference type="InterPro" id="IPR003591">
    <property type="entry name" value="Leu-rich_rpt_typical-subtyp"/>
</dbReference>
<dbReference type="SMART" id="SM00369">
    <property type="entry name" value="LRR_TYP"/>
    <property type="match status" value="9"/>
</dbReference>
<dbReference type="Pfam" id="PF13855">
    <property type="entry name" value="LRR_8"/>
    <property type="match status" value="3"/>
</dbReference>
<protein>
    <submittedName>
        <fullName evidence="12">(wild Malaysian banana) hypothetical protein</fullName>
    </submittedName>
</protein>
<organism evidence="12">
    <name type="scientific">Musa acuminata subsp. malaccensis</name>
    <name type="common">Wild banana</name>
    <name type="synonym">Musa malaccensis</name>
    <dbReference type="NCBI Taxonomy" id="214687"/>
    <lineage>
        <taxon>Eukaryota</taxon>
        <taxon>Viridiplantae</taxon>
        <taxon>Streptophyta</taxon>
        <taxon>Embryophyta</taxon>
        <taxon>Tracheophyta</taxon>
        <taxon>Spermatophyta</taxon>
        <taxon>Magnoliopsida</taxon>
        <taxon>Liliopsida</taxon>
        <taxon>Zingiberales</taxon>
        <taxon>Musaceae</taxon>
        <taxon>Musa</taxon>
    </lineage>
</organism>
<evidence type="ECO:0000259" key="11">
    <source>
        <dbReference type="Pfam" id="PF08263"/>
    </source>
</evidence>
<comment type="similarity">
    <text evidence="2">Belongs to the RLP family.</text>
</comment>
<dbReference type="InterPro" id="IPR001611">
    <property type="entry name" value="Leu-rich_rpt"/>
</dbReference>
<dbReference type="PANTHER" id="PTHR48063:SF112">
    <property type="entry name" value="RECEPTOR LIKE PROTEIN 30-LIKE"/>
    <property type="match status" value="1"/>
</dbReference>
<evidence type="ECO:0000256" key="1">
    <source>
        <dbReference type="ARBA" id="ARBA00004251"/>
    </source>
</evidence>
<keyword evidence="6" id="KW-0732">Signal</keyword>
<keyword evidence="5" id="KW-0812">Transmembrane</keyword>